<dbReference type="Proteomes" id="UP000634672">
    <property type="component" value="Unassembled WGS sequence"/>
</dbReference>
<feature type="domain" description="Transposase InsH N-terminal" evidence="1">
    <location>
        <begin position="17"/>
        <end position="113"/>
    </location>
</feature>
<keyword evidence="4" id="KW-1185">Reference proteome</keyword>
<comment type="caution">
    <text evidence="3">The sequence shown here is derived from an EMBL/GenBank/DDBJ whole genome shotgun (WGS) entry which is preliminary data.</text>
</comment>
<dbReference type="Pfam" id="PF13751">
    <property type="entry name" value="DDE_Tnp_1_6"/>
    <property type="match status" value="1"/>
</dbReference>
<dbReference type="RefSeq" id="WP_187024657.1">
    <property type="nucleotide sequence ID" value="NZ_JACOPB010000028.1"/>
</dbReference>
<organism evidence="3 4">
    <name type="scientific">Hungatella hominis</name>
    <dbReference type="NCBI Taxonomy" id="2763050"/>
    <lineage>
        <taxon>Bacteria</taxon>
        <taxon>Bacillati</taxon>
        <taxon>Bacillota</taxon>
        <taxon>Clostridia</taxon>
        <taxon>Lachnospirales</taxon>
        <taxon>Lachnospiraceae</taxon>
        <taxon>Hungatella</taxon>
    </lineage>
</organism>
<proteinExistence type="predicted"/>
<accession>A0ABR7HGD3</accession>
<dbReference type="PANTHER" id="PTHR33408">
    <property type="entry name" value="TRANSPOSASE"/>
    <property type="match status" value="1"/>
</dbReference>
<feature type="domain" description="Transposase DDE" evidence="2">
    <location>
        <begin position="333"/>
        <end position="454"/>
    </location>
</feature>
<dbReference type="InterPro" id="IPR047629">
    <property type="entry name" value="IS1182_transpos"/>
</dbReference>
<evidence type="ECO:0000259" key="1">
    <source>
        <dbReference type="Pfam" id="PF05598"/>
    </source>
</evidence>
<name>A0ABR7HGD3_9FIRM</name>
<dbReference type="EMBL" id="JACOPB010000028">
    <property type="protein sequence ID" value="MBC5712176.1"/>
    <property type="molecule type" value="Genomic_DNA"/>
</dbReference>
<gene>
    <name evidence="3" type="ORF">H8S75_30140</name>
</gene>
<dbReference type="NCBIfam" id="NF033551">
    <property type="entry name" value="transpos_IS1182"/>
    <property type="match status" value="1"/>
</dbReference>
<evidence type="ECO:0000259" key="2">
    <source>
        <dbReference type="Pfam" id="PF13751"/>
    </source>
</evidence>
<reference evidence="3 4" key="1">
    <citation type="submission" date="2020-08" db="EMBL/GenBank/DDBJ databases">
        <title>Genome public.</title>
        <authorList>
            <person name="Liu C."/>
            <person name="Sun Q."/>
        </authorList>
    </citation>
    <scope>NUCLEOTIDE SEQUENCE [LARGE SCALE GENOMIC DNA]</scope>
    <source>
        <strain evidence="3 4">NSJ-66</strain>
    </source>
</reference>
<sequence length="458" mass="52724">MMTNSENKQIKFHMITIENLVPENHFLRKLNRLADFSFIREETKAFYCHNNGRPCIDPVVLVKYLLIGFLYGIESERRLEQEIQVNMAYRWFLGLDLDERVPDHSTLSQNRRRRFRSKELYRTLFLQIVRQCMEKGLVDGKLIVTDSTHVKANASRQSEHVVEVEKAACGYLSKLDEYEQVERTRLENAGKLPHKEPVARRETTPKIISKRVSRTDPEAGFYKRKGKPEGMHYLSHQSLDTANGIIVDVYTTPGNVTDATPYVERIDAIHQTLGFAIESAGADSGYDISLVHQQMQERGIRFYTPINHEKPNYKSSFTRSDFTYESETDTFQCPGGKGLPLKRLQRNEYGVYREYRAEKSNCQICPFKNACLTGSFPSRRLQVNIFEAAVKKNHDAGGSAGHREALRLRQIWCEGSFAAQKARHNLKRLLRRGLEAAEEHCLLSATALNLKRMVNCLE</sequence>
<dbReference type="InterPro" id="IPR025668">
    <property type="entry name" value="Tnp_DDE_dom"/>
</dbReference>
<protein>
    <submittedName>
        <fullName evidence="3">IS1182 family transposase</fullName>
    </submittedName>
</protein>
<dbReference type="Pfam" id="PF05598">
    <property type="entry name" value="DUF772"/>
    <property type="match status" value="1"/>
</dbReference>
<dbReference type="PANTHER" id="PTHR33408:SF2">
    <property type="entry name" value="TRANSPOSASE DDE DOMAIN-CONTAINING PROTEIN"/>
    <property type="match status" value="1"/>
</dbReference>
<dbReference type="InterPro" id="IPR008490">
    <property type="entry name" value="Transposase_InsH_N"/>
</dbReference>
<evidence type="ECO:0000313" key="4">
    <source>
        <dbReference type="Proteomes" id="UP000634672"/>
    </source>
</evidence>
<evidence type="ECO:0000313" key="3">
    <source>
        <dbReference type="EMBL" id="MBC5712176.1"/>
    </source>
</evidence>